<evidence type="ECO:0000313" key="2">
    <source>
        <dbReference type="EMBL" id="GAA1907330.1"/>
    </source>
</evidence>
<dbReference type="SUPFAM" id="SSF53597">
    <property type="entry name" value="Dihydrofolate reductase-like"/>
    <property type="match status" value="1"/>
</dbReference>
<evidence type="ECO:0000313" key="3">
    <source>
        <dbReference type="Proteomes" id="UP001501612"/>
    </source>
</evidence>
<dbReference type="Gene3D" id="3.40.430.10">
    <property type="entry name" value="Dihydrofolate Reductase, subunit A"/>
    <property type="match status" value="1"/>
</dbReference>
<accession>A0ABP5A8V9</accession>
<dbReference type="InterPro" id="IPR002734">
    <property type="entry name" value="RibDG_C"/>
</dbReference>
<sequence>MRSLIESTFVTLDGVVSDPHVWGSPYWDDEHAAYGARLDDRADALLLGRETFEGFAEVWPSMAGDPGADAMNARPKHVASRTGGDFSGWNGAWLGEDTAAGVRALKAAEGGDLLKFGTGELDATLIGEGLLDELHLWLFPCVAGAGDRLLDGVLPGTDGATHLTVSDRVPFASGITVLVLTPRA</sequence>
<reference evidence="3" key="1">
    <citation type="journal article" date="2019" name="Int. J. Syst. Evol. Microbiol.">
        <title>The Global Catalogue of Microorganisms (GCM) 10K type strain sequencing project: providing services to taxonomists for standard genome sequencing and annotation.</title>
        <authorList>
            <consortium name="The Broad Institute Genomics Platform"/>
            <consortium name="The Broad Institute Genome Sequencing Center for Infectious Disease"/>
            <person name="Wu L."/>
            <person name="Ma J."/>
        </authorList>
    </citation>
    <scope>NUCLEOTIDE SEQUENCE [LARGE SCALE GENOMIC DNA]</scope>
    <source>
        <strain evidence="3">JCM 14046</strain>
    </source>
</reference>
<dbReference type="Proteomes" id="UP001501612">
    <property type="component" value="Unassembled WGS sequence"/>
</dbReference>
<feature type="domain" description="Bacterial bifunctional deaminase-reductase C-terminal" evidence="1">
    <location>
        <begin position="4"/>
        <end position="155"/>
    </location>
</feature>
<name>A0ABP5A8V9_9ACTN</name>
<protein>
    <submittedName>
        <fullName evidence="2">Dihydrofolate reductase family protein</fullName>
    </submittedName>
</protein>
<comment type="caution">
    <text evidence="2">The sequence shown here is derived from an EMBL/GenBank/DDBJ whole genome shotgun (WGS) entry which is preliminary data.</text>
</comment>
<dbReference type="InterPro" id="IPR024072">
    <property type="entry name" value="DHFR-like_dom_sf"/>
</dbReference>
<proteinExistence type="predicted"/>
<keyword evidence="3" id="KW-1185">Reference proteome</keyword>
<organism evidence="2 3">
    <name type="scientific">Nocardioides lentus</name>
    <dbReference type="NCBI Taxonomy" id="338077"/>
    <lineage>
        <taxon>Bacteria</taxon>
        <taxon>Bacillati</taxon>
        <taxon>Actinomycetota</taxon>
        <taxon>Actinomycetes</taxon>
        <taxon>Propionibacteriales</taxon>
        <taxon>Nocardioidaceae</taxon>
        <taxon>Nocardioides</taxon>
    </lineage>
</organism>
<dbReference type="EMBL" id="BAAAMY010000001">
    <property type="protein sequence ID" value="GAA1907330.1"/>
    <property type="molecule type" value="Genomic_DNA"/>
</dbReference>
<gene>
    <name evidence="2" type="ORF">GCM10009737_05200</name>
</gene>
<evidence type="ECO:0000259" key="1">
    <source>
        <dbReference type="Pfam" id="PF01872"/>
    </source>
</evidence>
<dbReference type="Pfam" id="PF01872">
    <property type="entry name" value="RibD_C"/>
    <property type="match status" value="1"/>
</dbReference>
<dbReference type="RefSeq" id="WP_344003306.1">
    <property type="nucleotide sequence ID" value="NZ_BAAAMY010000001.1"/>
</dbReference>